<evidence type="ECO:0000256" key="3">
    <source>
        <dbReference type="ARBA" id="ARBA00023015"/>
    </source>
</evidence>
<dbReference type="CDD" id="cd06170">
    <property type="entry name" value="LuxR_C_like"/>
    <property type="match status" value="1"/>
</dbReference>
<dbReference type="PROSITE" id="PS00622">
    <property type="entry name" value="HTH_LUXR_1"/>
    <property type="match status" value="1"/>
</dbReference>
<feature type="domain" description="Response regulatory" evidence="8">
    <location>
        <begin position="5"/>
        <end position="119"/>
    </location>
</feature>
<gene>
    <name evidence="9" type="ORF">MBEBAB_2353</name>
</gene>
<evidence type="ECO:0000256" key="6">
    <source>
        <dbReference type="PROSITE-ProRule" id="PRU00169"/>
    </source>
</evidence>
<dbReference type="RefSeq" id="WP_021698197.1">
    <property type="nucleotide sequence ID" value="NZ_BATC01000052.1"/>
</dbReference>
<name>A0A8E0ND13_9CAUL</name>
<organism evidence="9 10">
    <name type="scientific">Brevundimonas abyssalis TAR-001</name>
    <dbReference type="NCBI Taxonomy" id="1391729"/>
    <lineage>
        <taxon>Bacteria</taxon>
        <taxon>Pseudomonadati</taxon>
        <taxon>Pseudomonadota</taxon>
        <taxon>Alphaproteobacteria</taxon>
        <taxon>Caulobacterales</taxon>
        <taxon>Caulobacteraceae</taxon>
        <taxon>Brevundimonas</taxon>
    </lineage>
</organism>
<dbReference type="SMART" id="SM00421">
    <property type="entry name" value="HTH_LUXR"/>
    <property type="match status" value="1"/>
</dbReference>
<dbReference type="InterPro" id="IPR016032">
    <property type="entry name" value="Sig_transdc_resp-reg_C-effctor"/>
</dbReference>
<dbReference type="AlphaFoldDB" id="A0A8E0ND13"/>
<evidence type="ECO:0000259" key="8">
    <source>
        <dbReference type="PROSITE" id="PS50110"/>
    </source>
</evidence>
<keyword evidence="2" id="KW-0902">Two-component regulatory system</keyword>
<keyword evidence="3" id="KW-0805">Transcription regulation</keyword>
<reference evidence="10" key="1">
    <citation type="journal article" date="2013" name="Genome Announc.">
        <title>Draft Genome Sequence of the Dimorphic Prosthecate Bacterium Brevundimonas abyssalis TAR-001T.</title>
        <authorList>
            <person name="Tsubouchi T."/>
            <person name="Nishi S."/>
            <person name="Usui K."/>
            <person name="Shimane Y."/>
            <person name="Takaki Y."/>
            <person name="Maruyama T."/>
            <person name="Hatada Y."/>
        </authorList>
    </citation>
    <scope>NUCLEOTIDE SEQUENCE [LARGE SCALE GENOMIC DNA]</scope>
    <source>
        <strain evidence="10">TAR-001</strain>
    </source>
</reference>
<evidence type="ECO:0000313" key="9">
    <source>
        <dbReference type="EMBL" id="GAD60103.1"/>
    </source>
</evidence>
<dbReference type="PROSITE" id="PS50043">
    <property type="entry name" value="HTH_LUXR_2"/>
    <property type="match status" value="1"/>
</dbReference>
<evidence type="ECO:0000256" key="2">
    <source>
        <dbReference type="ARBA" id="ARBA00023012"/>
    </source>
</evidence>
<feature type="domain" description="HTH luxR-type" evidence="7">
    <location>
        <begin position="134"/>
        <end position="199"/>
    </location>
</feature>
<dbReference type="InterPro" id="IPR036388">
    <property type="entry name" value="WH-like_DNA-bd_sf"/>
</dbReference>
<keyword evidence="1 6" id="KW-0597">Phosphoprotein</keyword>
<dbReference type="PROSITE" id="PS50110">
    <property type="entry name" value="RESPONSE_REGULATORY"/>
    <property type="match status" value="1"/>
</dbReference>
<evidence type="ECO:0000256" key="1">
    <source>
        <dbReference type="ARBA" id="ARBA00022553"/>
    </source>
</evidence>
<dbReference type="Gene3D" id="1.10.10.10">
    <property type="entry name" value="Winged helix-like DNA-binding domain superfamily/Winged helix DNA-binding domain"/>
    <property type="match status" value="1"/>
</dbReference>
<dbReference type="PRINTS" id="PR00038">
    <property type="entry name" value="HTHLUXR"/>
</dbReference>
<evidence type="ECO:0000256" key="5">
    <source>
        <dbReference type="ARBA" id="ARBA00023163"/>
    </source>
</evidence>
<dbReference type="InterPro" id="IPR000792">
    <property type="entry name" value="Tscrpt_reg_LuxR_C"/>
</dbReference>
<evidence type="ECO:0000259" key="7">
    <source>
        <dbReference type="PROSITE" id="PS50043"/>
    </source>
</evidence>
<dbReference type="GO" id="GO:0003677">
    <property type="term" value="F:DNA binding"/>
    <property type="evidence" value="ECO:0007669"/>
    <property type="project" value="UniProtKB-KW"/>
</dbReference>
<dbReference type="SMART" id="SM00448">
    <property type="entry name" value="REC"/>
    <property type="match status" value="1"/>
</dbReference>
<evidence type="ECO:0000256" key="4">
    <source>
        <dbReference type="ARBA" id="ARBA00023125"/>
    </source>
</evidence>
<dbReference type="Proteomes" id="UP000016569">
    <property type="component" value="Unassembled WGS sequence"/>
</dbReference>
<dbReference type="PANTHER" id="PTHR44688">
    <property type="entry name" value="DNA-BINDING TRANSCRIPTIONAL ACTIVATOR DEVR_DOSR"/>
    <property type="match status" value="1"/>
</dbReference>
<evidence type="ECO:0000313" key="10">
    <source>
        <dbReference type="Proteomes" id="UP000016569"/>
    </source>
</evidence>
<dbReference type="EMBL" id="BATC01000052">
    <property type="protein sequence ID" value="GAD60103.1"/>
    <property type="molecule type" value="Genomic_DNA"/>
</dbReference>
<feature type="modified residue" description="4-aspartylphosphate" evidence="6">
    <location>
        <position position="54"/>
    </location>
</feature>
<dbReference type="GO" id="GO:0000160">
    <property type="term" value="P:phosphorelay signal transduction system"/>
    <property type="evidence" value="ECO:0007669"/>
    <property type="project" value="UniProtKB-KW"/>
</dbReference>
<dbReference type="InterPro" id="IPR011006">
    <property type="entry name" value="CheY-like_superfamily"/>
</dbReference>
<comment type="caution">
    <text evidence="9">The sequence shown here is derived from an EMBL/GenBank/DDBJ whole genome shotgun (WGS) entry which is preliminary data.</text>
</comment>
<dbReference type="PANTHER" id="PTHR44688:SF16">
    <property type="entry name" value="DNA-BINDING TRANSCRIPTIONAL ACTIVATOR DEVR_DOSR"/>
    <property type="match status" value="1"/>
</dbReference>
<dbReference type="SUPFAM" id="SSF52172">
    <property type="entry name" value="CheY-like"/>
    <property type="match status" value="1"/>
</dbReference>
<keyword evidence="4" id="KW-0238">DNA-binding</keyword>
<dbReference type="Pfam" id="PF00196">
    <property type="entry name" value="GerE"/>
    <property type="match status" value="1"/>
</dbReference>
<proteinExistence type="predicted"/>
<dbReference type="FunFam" id="3.40.50.2300:FF:000018">
    <property type="entry name" value="DNA-binding transcriptional regulator NtrC"/>
    <property type="match status" value="1"/>
</dbReference>
<sequence length="200" mass="21803">MTDPVVHIVDDDEAMRESLSFLLDVRGHAHRTYPEAHSLLARGRDLEPGCIVTDVRMPGLSGLDLLRRIRTLDLPHQVLIITGHADVSMAVEAMKAGAWDFLEKPFHDQVFIRLVEGALAASAPTPAGAASVDTPEWLSRLSPRERDVLAGVASGQSNKEIARDLEISARTVEVYRASLMTKAGVRTLSDLMRLALAAGY</sequence>
<protein>
    <submittedName>
        <fullName evidence="9">Two-component nitrogen fixation transcriptional regulator FixJ</fullName>
    </submittedName>
</protein>
<dbReference type="OrthoDB" id="9782655at2"/>
<dbReference type="GO" id="GO:0006355">
    <property type="term" value="P:regulation of DNA-templated transcription"/>
    <property type="evidence" value="ECO:0007669"/>
    <property type="project" value="InterPro"/>
</dbReference>
<dbReference type="InterPro" id="IPR001789">
    <property type="entry name" value="Sig_transdc_resp-reg_receiver"/>
</dbReference>
<dbReference type="Gene3D" id="3.40.50.2300">
    <property type="match status" value="1"/>
</dbReference>
<accession>A0A8E0ND13</accession>
<keyword evidence="5" id="KW-0804">Transcription</keyword>
<dbReference type="Pfam" id="PF00072">
    <property type="entry name" value="Response_reg"/>
    <property type="match status" value="1"/>
</dbReference>
<keyword evidence="10" id="KW-1185">Reference proteome</keyword>
<dbReference type="SUPFAM" id="SSF46894">
    <property type="entry name" value="C-terminal effector domain of the bipartite response regulators"/>
    <property type="match status" value="1"/>
</dbReference>